<reference evidence="4 5" key="1">
    <citation type="submission" date="2017-10" db="EMBL/GenBank/DDBJ databases">
        <title>Development of genomic resources for the powdery mildew, Erysiphe pulchra.</title>
        <authorList>
            <person name="Wadl P.A."/>
            <person name="Mack B.M."/>
            <person name="Moore G."/>
            <person name="Beltz S.B."/>
        </authorList>
    </citation>
    <scope>NUCLEOTIDE SEQUENCE [LARGE SCALE GENOMIC DNA]</scope>
    <source>
        <strain evidence="4">Cflorida</strain>
    </source>
</reference>
<keyword evidence="1" id="KW-0540">Nuclease</keyword>
<name>A0A2S4PJF8_9PEZI</name>
<organism evidence="4 5">
    <name type="scientific">Erysiphe pulchra</name>
    <dbReference type="NCBI Taxonomy" id="225359"/>
    <lineage>
        <taxon>Eukaryota</taxon>
        <taxon>Fungi</taxon>
        <taxon>Dikarya</taxon>
        <taxon>Ascomycota</taxon>
        <taxon>Pezizomycotina</taxon>
        <taxon>Leotiomycetes</taxon>
        <taxon>Erysiphales</taxon>
        <taxon>Erysiphaceae</taxon>
        <taxon>Erysiphe</taxon>
    </lineage>
</organism>
<keyword evidence="3" id="KW-0732">Signal</keyword>
<feature type="non-terminal residue" evidence="4">
    <location>
        <position position="180"/>
    </location>
</feature>
<sequence>MLFRIVITCVFLVFNVGKTFAIFSHQRRSPANNDLLNQPIAALRDYQTQNMRPSNYQNPQAHQNLLKRRGLEPNGALAPNGALVPNGAKCGLTKYNKQQLEQARKVACSRTRPQDSGLTTVYYPENPQKYKGYPPFWLHPIGNPKKMSRGGPHYGIDRVVLDGSCNFIGAVSEWPRPGAI</sequence>
<evidence type="ECO:0000256" key="1">
    <source>
        <dbReference type="ARBA" id="ARBA00022722"/>
    </source>
</evidence>
<proteinExistence type="predicted"/>
<protein>
    <submittedName>
        <fullName evidence="4">Uncharacterized protein</fullName>
    </submittedName>
</protein>
<dbReference type="GO" id="GO:0004540">
    <property type="term" value="F:RNA nuclease activity"/>
    <property type="evidence" value="ECO:0007669"/>
    <property type="project" value="InterPro"/>
</dbReference>
<evidence type="ECO:0000256" key="2">
    <source>
        <dbReference type="ARBA" id="ARBA00022801"/>
    </source>
</evidence>
<dbReference type="SUPFAM" id="SSF53933">
    <property type="entry name" value="Microbial ribonucleases"/>
    <property type="match status" value="1"/>
</dbReference>
<dbReference type="GO" id="GO:0016787">
    <property type="term" value="F:hydrolase activity"/>
    <property type="evidence" value="ECO:0007669"/>
    <property type="project" value="UniProtKB-KW"/>
</dbReference>
<accession>A0A2S4PJF8</accession>
<gene>
    <name evidence="4" type="ORF">EPUL_006361</name>
</gene>
<evidence type="ECO:0000256" key="3">
    <source>
        <dbReference type="SAM" id="SignalP"/>
    </source>
</evidence>
<keyword evidence="5" id="KW-1185">Reference proteome</keyword>
<dbReference type="Proteomes" id="UP000237438">
    <property type="component" value="Unassembled WGS sequence"/>
</dbReference>
<dbReference type="Gene3D" id="3.10.450.30">
    <property type="entry name" value="Microbial ribonucleases"/>
    <property type="match status" value="1"/>
</dbReference>
<evidence type="ECO:0000313" key="5">
    <source>
        <dbReference type="Proteomes" id="UP000237438"/>
    </source>
</evidence>
<dbReference type="InterPro" id="IPR016191">
    <property type="entry name" value="Ribonuclease/ribotoxin"/>
</dbReference>
<evidence type="ECO:0000313" key="4">
    <source>
        <dbReference type="EMBL" id="POS82186.1"/>
    </source>
</evidence>
<dbReference type="OrthoDB" id="5425539at2759"/>
<dbReference type="SMR" id="A0A2S4PJF8"/>
<feature type="signal peptide" evidence="3">
    <location>
        <begin position="1"/>
        <end position="21"/>
    </location>
</feature>
<feature type="chain" id="PRO_5015490527" evidence="3">
    <location>
        <begin position="22"/>
        <end position="180"/>
    </location>
</feature>
<dbReference type="AlphaFoldDB" id="A0A2S4PJF8"/>
<comment type="caution">
    <text evidence="4">The sequence shown here is derived from an EMBL/GenBank/DDBJ whole genome shotgun (WGS) entry which is preliminary data.</text>
</comment>
<dbReference type="GO" id="GO:0003723">
    <property type="term" value="F:RNA binding"/>
    <property type="evidence" value="ECO:0007669"/>
    <property type="project" value="InterPro"/>
</dbReference>
<keyword evidence="2" id="KW-0378">Hydrolase</keyword>
<dbReference type="EMBL" id="PEDP01003732">
    <property type="protein sequence ID" value="POS82186.1"/>
    <property type="molecule type" value="Genomic_DNA"/>
</dbReference>